<protein>
    <recommendedName>
        <fullName evidence="4">ADP-ribosylglycohydrolase family protein</fullName>
    </recommendedName>
</protein>
<organism evidence="2 3">
    <name type="scientific">Actinomadura rayongensis</name>
    <dbReference type="NCBI Taxonomy" id="1429076"/>
    <lineage>
        <taxon>Bacteria</taxon>
        <taxon>Bacillati</taxon>
        <taxon>Actinomycetota</taxon>
        <taxon>Actinomycetes</taxon>
        <taxon>Streptosporangiales</taxon>
        <taxon>Thermomonosporaceae</taxon>
        <taxon>Actinomadura</taxon>
    </lineage>
</organism>
<keyword evidence="3" id="KW-1185">Reference proteome</keyword>
<reference evidence="2 3" key="1">
    <citation type="submission" date="2019-12" db="EMBL/GenBank/DDBJ databases">
        <title>Nocardia macrotermitis sp. nov. and Nocardia aurantia sp. nov., isolated from the gut of the fungus growing-termite Macrotermes natalensis.</title>
        <authorList>
            <person name="Christine B."/>
            <person name="Rene B."/>
        </authorList>
    </citation>
    <scope>NUCLEOTIDE SEQUENCE [LARGE SCALE GENOMIC DNA]</scope>
    <source>
        <strain evidence="2 3">DSM 102126</strain>
    </source>
</reference>
<feature type="chain" id="PRO_5039335604" description="ADP-ribosylglycohydrolase family protein" evidence="1">
    <location>
        <begin position="25"/>
        <end position="277"/>
    </location>
</feature>
<evidence type="ECO:0008006" key="4">
    <source>
        <dbReference type="Google" id="ProtNLM"/>
    </source>
</evidence>
<dbReference type="OrthoDB" id="3679856at2"/>
<feature type="signal peptide" evidence="1">
    <location>
        <begin position="1"/>
        <end position="24"/>
    </location>
</feature>
<name>A0A6I4WBQ2_9ACTN</name>
<sequence length="277" mass="29873">MLPPRRFLFVLAFASLLLAAPASAASAAPAAPVSPRACAETLTCRIGDIARMPMADRLVLVHALQEGRAQSFEKGFARWNVIEGVIQVFLDEKMGAPGTWASYTNAGDIEAILRGVALAAGVSDDDYGDPGARPWARYLTDLKAGRLARKAVHDNEWGTAEQAAIDWGRDPANNPARPDRSENAIFVASQAYRALLRNEPALITVLRTLHDPVLSRCYDWLTDVTNRKAIRVAGNTIITIARDPLNVPAVAHALARLGSLFPECARGPDPRAMSTDA</sequence>
<dbReference type="RefSeq" id="WP_161105165.1">
    <property type="nucleotide sequence ID" value="NZ_JBHLYI010000003.1"/>
</dbReference>
<dbReference type="EMBL" id="WUTW01000005">
    <property type="protein sequence ID" value="MXQ67001.1"/>
    <property type="molecule type" value="Genomic_DNA"/>
</dbReference>
<dbReference type="AlphaFoldDB" id="A0A6I4WBQ2"/>
<evidence type="ECO:0000313" key="3">
    <source>
        <dbReference type="Proteomes" id="UP000431901"/>
    </source>
</evidence>
<evidence type="ECO:0000256" key="1">
    <source>
        <dbReference type="SAM" id="SignalP"/>
    </source>
</evidence>
<accession>A0A6I4WBQ2</accession>
<evidence type="ECO:0000313" key="2">
    <source>
        <dbReference type="EMBL" id="MXQ67001.1"/>
    </source>
</evidence>
<keyword evidence="1" id="KW-0732">Signal</keyword>
<gene>
    <name evidence="2" type="ORF">GQ466_23565</name>
</gene>
<comment type="caution">
    <text evidence="2">The sequence shown here is derived from an EMBL/GenBank/DDBJ whole genome shotgun (WGS) entry which is preliminary data.</text>
</comment>
<proteinExistence type="predicted"/>
<dbReference type="Proteomes" id="UP000431901">
    <property type="component" value="Unassembled WGS sequence"/>
</dbReference>